<dbReference type="PRINTS" id="PR00410">
    <property type="entry name" value="PHEHYDRXLASE"/>
</dbReference>
<dbReference type="InterPro" id="IPR001433">
    <property type="entry name" value="OxRdtase_FAD/NAD-bd"/>
</dbReference>
<evidence type="ECO:0000313" key="6">
    <source>
        <dbReference type="Proteomes" id="UP001202831"/>
    </source>
</evidence>
<dbReference type="PROSITE" id="PS51085">
    <property type="entry name" value="2FE2S_FER_2"/>
    <property type="match status" value="1"/>
</dbReference>
<dbReference type="Proteomes" id="UP001202831">
    <property type="component" value="Unassembled WGS sequence"/>
</dbReference>
<dbReference type="InterPro" id="IPR017938">
    <property type="entry name" value="Riboflavin_synthase-like_b-brl"/>
</dbReference>
<gene>
    <name evidence="5" type="ORF">L2725_17910</name>
</gene>
<dbReference type="EMBL" id="JAKIKT010000008">
    <property type="protein sequence ID" value="MCL2915631.1"/>
    <property type="molecule type" value="Genomic_DNA"/>
</dbReference>
<accession>A0ABT0NCT8</accession>
<feature type="domain" description="FAD-binding FR-type" evidence="4">
    <location>
        <begin position="89"/>
        <end position="186"/>
    </location>
</feature>
<dbReference type="PROSITE" id="PS51384">
    <property type="entry name" value="FAD_FR"/>
    <property type="match status" value="1"/>
</dbReference>
<dbReference type="InterPro" id="IPR039261">
    <property type="entry name" value="FNR_nucleotide-bd"/>
</dbReference>
<comment type="caution">
    <text evidence="5">The sequence shown here is derived from an EMBL/GenBank/DDBJ whole genome shotgun (WGS) entry which is preliminary data.</text>
</comment>
<keyword evidence="6" id="KW-1185">Reference proteome</keyword>
<comment type="cofactor">
    <cofactor evidence="2">
        <name>[2Fe-2S] cluster</name>
        <dbReference type="ChEBI" id="CHEBI:190135"/>
    </cofactor>
</comment>
<dbReference type="Gene3D" id="3.10.20.30">
    <property type="match status" value="1"/>
</dbReference>
<dbReference type="SUPFAM" id="SSF54292">
    <property type="entry name" value="2Fe-2S ferredoxin-like"/>
    <property type="match status" value="1"/>
</dbReference>
<dbReference type="InterPro" id="IPR017927">
    <property type="entry name" value="FAD-bd_FR_type"/>
</dbReference>
<dbReference type="RefSeq" id="WP_248937684.1">
    <property type="nucleotide sequence ID" value="NZ_JAKIKT010000008.1"/>
</dbReference>
<dbReference type="SUPFAM" id="SSF52343">
    <property type="entry name" value="Ferredoxin reductase-like, C-terminal NADP-linked domain"/>
    <property type="match status" value="1"/>
</dbReference>
<dbReference type="InterPro" id="IPR008333">
    <property type="entry name" value="Cbr1-like_FAD-bd_dom"/>
</dbReference>
<evidence type="ECO:0000313" key="5">
    <source>
        <dbReference type="EMBL" id="MCL2915631.1"/>
    </source>
</evidence>
<dbReference type="InterPro" id="IPR001041">
    <property type="entry name" value="2Fe-2S_ferredoxin-type"/>
</dbReference>
<dbReference type="InterPro" id="IPR050415">
    <property type="entry name" value="MRET"/>
</dbReference>
<keyword evidence="1" id="KW-0830">Ubiquinone</keyword>
<sequence length="335" mass="37923">MTLFYLDSHSFHAQPGETVLDTLLRYEYPANYSCKKGRCRSCLLQFIEGDLTMISQRGLEPEQKKAGLVFACQCIPSPKMVLTTPEPNDLYLDTPIIEKQVLTDNIVSVTVGVPEDQKYQAGQCVNLRRPDGVSRTYAIARVSAPGAVELHVRRKVNGDFSQWLYQSARSQDLLQMQGPWGFCHYFPGLPDDTLVLIGSGTGLGAVAGIAEEALSRGHRGEIHLYHSARNLADLYQHKEMLKKMLLHRNFFYQACISAESEKHEVDGKRVRLADPLELAAGRHNYDRSHRVFLCGEPKMVLKGQERAFLGGVPIERIHVLSFDYRELRKHPRTWV</sequence>
<evidence type="ECO:0000256" key="1">
    <source>
        <dbReference type="ARBA" id="ARBA00023075"/>
    </source>
</evidence>
<dbReference type="Pfam" id="PF00175">
    <property type="entry name" value="NAD_binding_1"/>
    <property type="match status" value="1"/>
</dbReference>
<protein>
    <submittedName>
        <fullName evidence="5">2Fe-2S iron-sulfur cluster-binding protein</fullName>
    </submittedName>
</protein>
<dbReference type="InterPro" id="IPR036010">
    <property type="entry name" value="2Fe-2S_ferredoxin-like_sf"/>
</dbReference>
<reference evidence="5 6" key="1">
    <citation type="submission" date="2022-01" db="EMBL/GenBank/DDBJ databases">
        <title>Whole genome-based taxonomy of the Shewanellaceae.</title>
        <authorList>
            <person name="Martin-Rodriguez A.J."/>
        </authorList>
    </citation>
    <scope>NUCLEOTIDE SEQUENCE [LARGE SCALE GENOMIC DNA]</scope>
    <source>
        <strain evidence="5 6">DSM 21332</strain>
    </source>
</reference>
<dbReference type="Gene3D" id="3.40.50.80">
    <property type="entry name" value="Nucleotide-binding domain of ferredoxin-NADP reductase (FNR) module"/>
    <property type="match status" value="1"/>
</dbReference>
<dbReference type="CDD" id="cd00207">
    <property type="entry name" value="fer2"/>
    <property type="match status" value="1"/>
</dbReference>
<dbReference type="CDD" id="cd06194">
    <property type="entry name" value="FNR_N-term_Iron_sulfur_binding"/>
    <property type="match status" value="1"/>
</dbReference>
<dbReference type="Pfam" id="PF00111">
    <property type="entry name" value="Fer2"/>
    <property type="match status" value="1"/>
</dbReference>
<dbReference type="SUPFAM" id="SSF63380">
    <property type="entry name" value="Riboflavin synthase domain-like"/>
    <property type="match status" value="1"/>
</dbReference>
<dbReference type="PANTHER" id="PTHR47354">
    <property type="entry name" value="NADH OXIDOREDUCTASE HCR"/>
    <property type="match status" value="1"/>
</dbReference>
<dbReference type="Gene3D" id="2.40.30.10">
    <property type="entry name" value="Translation factors"/>
    <property type="match status" value="1"/>
</dbReference>
<proteinExistence type="predicted"/>
<feature type="domain" description="2Fe-2S ferredoxin-type" evidence="3">
    <location>
        <begin position="1"/>
        <end position="88"/>
    </location>
</feature>
<dbReference type="Pfam" id="PF00970">
    <property type="entry name" value="FAD_binding_6"/>
    <property type="match status" value="1"/>
</dbReference>
<evidence type="ECO:0000256" key="2">
    <source>
        <dbReference type="ARBA" id="ARBA00034078"/>
    </source>
</evidence>
<dbReference type="InterPro" id="IPR012675">
    <property type="entry name" value="Beta-grasp_dom_sf"/>
</dbReference>
<name>A0ABT0NCT8_9GAMM</name>
<evidence type="ECO:0000259" key="3">
    <source>
        <dbReference type="PROSITE" id="PS51085"/>
    </source>
</evidence>
<organism evidence="5 6">
    <name type="scientific">Shewanella corallii</name>
    <dbReference type="NCBI Taxonomy" id="560080"/>
    <lineage>
        <taxon>Bacteria</taxon>
        <taxon>Pseudomonadati</taxon>
        <taxon>Pseudomonadota</taxon>
        <taxon>Gammaproteobacteria</taxon>
        <taxon>Alteromonadales</taxon>
        <taxon>Shewanellaceae</taxon>
        <taxon>Shewanella</taxon>
    </lineage>
</organism>
<dbReference type="PANTHER" id="PTHR47354:SF5">
    <property type="entry name" value="PROTEIN RFBI"/>
    <property type="match status" value="1"/>
</dbReference>
<evidence type="ECO:0000259" key="4">
    <source>
        <dbReference type="PROSITE" id="PS51384"/>
    </source>
</evidence>